<dbReference type="PROSITE" id="PS00584">
    <property type="entry name" value="PFKB_KINASES_2"/>
    <property type="match status" value="1"/>
</dbReference>
<keyword evidence="4 7" id="KW-0418">Kinase</keyword>
<accession>A0A263BYB2</accession>
<reference evidence="8" key="1">
    <citation type="submission" date="2017-08" db="EMBL/GenBank/DDBJ databases">
        <authorList>
            <person name="Huang Z."/>
        </authorList>
    </citation>
    <scope>NUCLEOTIDE SEQUENCE [LARGE SCALE GENOMIC DNA]</scope>
    <source>
        <strain evidence="8">SA5d-4</strain>
    </source>
</reference>
<gene>
    <name evidence="7" type="ORF">CIB95_03575</name>
</gene>
<evidence type="ECO:0000313" key="7">
    <source>
        <dbReference type="EMBL" id="OZM58660.1"/>
    </source>
</evidence>
<comment type="similarity">
    <text evidence="1">Belongs to the carbohydrate kinase PfkB family.</text>
</comment>
<dbReference type="CDD" id="cd01167">
    <property type="entry name" value="bac_FRK"/>
    <property type="match status" value="1"/>
</dbReference>
<dbReference type="SUPFAM" id="SSF53613">
    <property type="entry name" value="Ribokinase-like"/>
    <property type="match status" value="1"/>
</dbReference>
<keyword evidence="8" id="KW-1185">Reference proteome</keyword>
<feature type="domain" description="Carbohydrate kinase PfkB" evidence="6">
    <location>
        <begin position="2"/>
        <end position="311"/>
    </location>
</feature>
<evidence type="ECO:0000256" key="5">
    <source>
        <dbReference type="ARBA" id="ARBA00022840"/>
    </source>
</evidence>
<evidence type="ECO:0000256" key="3">
    <source>
        <dbReference type="ARBA" id="ARBA00022741"/>
    </source>
</evidence>
<keyword evidence="3" id="KW-0547">Nucleotide-binding</keyword>
<dbReference type="PANTHER" id="PTHR43085">
    <property type="entry name" value="HEXOKINASE FAMILY MEMBER"/>
    <property type="match status" value="1"/>
</dbReference>
<evidence type="ECO:0000259" key="6">
    <source>
        <dbReference type="Pfam" id="PF00294"/>
    </source>
</evidence>
<dbReference type="GO" id="GO:0005524">
    <property type="term" value="F:ATP binding"/>
    <property type="evidence" value="ECO:0007669"/>
    <property type="project" value="UniProtKB-KW"/>
</dbReference>
<dbReference type="InterPro" id="IPR011611">
    <property type="entry name" value="PfkB_dom"/>
</dbReference>
<dbReference type="GO" id="GO:0016301">
    <property type="term" value="F:kinase activity"/>
    <property type="evidence" value="ECO:0007669"/>
    <property type="project" value="UniProtKB-KW"/>
</dbReference>
<name>A0A263BYB2_9BACI</name>
<organism evidence="7 8">
    <name type="scientific">Lottiidibacillus patelloidae</name>
    <dbReference type="NCBI Taxonomy" id="2670334"/>
    <lineage>
        <taxon>Bacteria</taxon>
        <taxon>Bacillati</taxon>
        <taxon>Bacillota</taxon>
        <taxon>Bacilli</taxon>
        <taxon>Bacillales</taxon>
        <taxon>Bacillaceae</taxon>
        <taxon>Lottiidibacillus</taxon>
    </lineage>
</organism>
<dbReference type="Pfam" id="PF00294">
    <property type="entry name" value="PfkB"/>
    <property type="match status" value="1"/>
</dbReference>
<protein>
    <submittedName>
        <fullName evidence="7">Carbohydrate kinase</fullName>
    </submittedName>
</protein>
<reference evidence="7 8" key="2">
    <citation type="submission" date="2017-09" db="EMBL/GenBank/DDBJ databases">
        <title>Bacillus patelloidae sp. nov., isolated from the intestinal tract of a marine limpet.</title>
        <authorList>
            <person name="Liu R."/>
            <person name="Dong C."/>
            <person name="Shao Z."/>
        </authorList>
    </citation>
    <scope>NUCLEOTIDE SEQUENCE [LARGE SCALE GENOMIC DNA]</scope>
    <source>
        <strain evidence="7 8">SA5d-4</strain>
    </source>
</reference>
<dbReference type="InterPro" id="IPR050306">
    <property type="entry name" value="PfkB_Carbo_kinase"/>
</dbReference>
<dbReference type="Gene3D" id="3.40.1190.20">
    <property type="match status" value="1"/>
</dbReference>
<dbReference type="AlphaFoldDB" id="A0A263BYB2"/>
<dbReference type="InterPro" id="IPR002173">
    <property type="entry name" value="Carboh/pur_kinase_PfkB_CS"/>
</dbReference>
<dbReference type="InterPro" id="IPR029056">
    <property type="entry name" value="Ribokinase-like"/>
</dbReference>
<evidence type="ECO:0000256" key="1">
    <source>
        <dbReference type="ARBA" id="ARBA00010688"/>
    </source>
</evidence>
<evidence type="ECO:0000313" key="8">
    <source>
        <dbReference type="Proteomes" id="UP000217083"/>
    </source>
</evidence>
<evidence type="ECO:0000256" key="4">
    <source>
        <dbReference type="ARBA" id="ARBA00022777"/>
    </source>
</evidence>
<dbReference type="RefSeq" id="WP_094921900.1">
    <property type="nucleotide sequence ID" value="NZ_NPIA01000001.1"/>
</dbReference>
<sequence length="324" mass="35250">MFDVVALGEILIDFTPHGNSKNGGHLFEQNPGGAPANVLAALSKQNYKTAFIGKVGQDEFGDFLKQTLDNSNIDSKALIMTKEANTTLAFVHLENNGERSFSFYRNPGADMMLRKDEINKTIIEKTKIFHFGSISMTHEPVASATIAALKVAKENNVIISFDPNLRPALWSNLEHAKKMIQTGLTYTDIVKVSEEELQFLTGTTDLSNGTEKIIKEFDITFLCVTLGEKGCFYRYKGTEGSVNGFEVSVKDTTGAGDAFLGGLLAQILSCLDEGIGLSELNESKLIDIVTFANAVGALSTTKMGAIPSMPTLEEINKLIKKGTY</sequence>
<dbReference type="PANTHER" id="PTHR43085:SF1">
    <property type="entry name" value="PSEUDOURIDINE KINASE-RELATED"/>
    <property type="match status" value="1"/>
</dbReference>
<evidence type="ECO:0000256" key="2">
    <source>
        <dbReference type="ARBA" id="ARBA00022679"/>
    </source>
</evidence>
<dbReference type="Proteomes" id="UP000217083">
    <property type="component" value="Unassembled WGS sequence"/>
</dbReference>
<comment type="caution">
    <text evidence="7">The sequence shown here is derived from an EMBL/GenBank/DDBJ whole genome shotgun (WGS) entry which is preliminary data.</text>
</comment>
<keyword evidence="2" id="KW-0808">Transferase</keyword>
<keyword evidence="5" id="KW-0067">ATP-binding</keyword>
<dbReference type="EMBL" id="NPIA01000001">
    <property type="protein sequence ID" value="OZM58660.1"/>
    <property type="molecule type" value="Genomic_DNA"/>
</dbReference>
<proteinExistence type="inferred from homology"/>